<dbReference type="Pfam" id="PF13537">
    <property type="entry name" value="GATase_7"/>
    <property type="match status" value="1"/>
</dbReference>
<dbReference type="InterPro" id="IPR017932">
    <property type="entry name" value="GATase_2_dom"/>
</dbReference>
<protein>
    <submittedName>
        <fullName evidence="5">Amidophosphoribosyltransferase 2, chloroplastic</fullName>
    </submittedName>
</protein>
<dbReference type="SUPFAM" id="SSF56235">
    <property type="entry name" value="N-terminal nucleophile aminohydrolases (Ntn hydrolases)"/>
    <property type="match status" value="1"/>
</dbReference>
<keyword evidence="5" id="KW-0328">Glycosyltransferase</keyword>
<evidence type="ECO:0000313" key="6">
    <source>
        <dbReference type="Proteomes" id="UP000233837"/>
    </source>
</evidence>
<feature type="compositionally biased region" description="Basic and acidic residues" evidence="3">
    <location>
        <begin position="308"/>
        <end position="317"/>
    </location>
</feature>
<gene>
    <name evidence="5" type="primary">ASE2</name>
    <name evidence="5" type="ORF">MA16_Dca012843</name>
</gene>
<dbReference type="EMBL" id="KZ503118">
    <property type="protein sequence ID" value="PKU68174.1"/>
    <property type="molecule type" value="Genomic_DNA"/>
</dbReference>
<keyword evidence="2" id="KW-0315">Glutamine amidotransferase</keyword>
<accession>A0A2I0VXP3</accession>
<evidence type="ECO:0000256" key="2">
    <source>
        <dbReference type="ARBA" id="ARBA00022962"/>
    </source>
</evidence>
<evidence type="ECO:0000259" key="4">
    <source>
        <dbReference type="PROSITE" id="PS51278"/>
    </source>
</evidence>
<dbReference type="Proteomes" id="UP000233837">
    <property type="component" value="Unassembled WGS sequence"/>
</dbReference>
<dbReference type="Gene3D" id="3.60.20.10">
    <property type="entry name" value="Glutamine Phosphoribosylpyrophosphate, subunit 1, domain 1"/>
    <property type="match status" value="1"/>
</dbReference>
<dbReference type="STRING" id="906689.A0A2I0VXP3"/>
<keyword evidence="1 5" id="KW-0808">Transferase</keyword>
<dbReference type="PROSITE" id="PS51278">
    <property type="entry name" value="GATASE_TYPE_2"/>
    <property type="match status" value="1"/>
</dbReference>
<organism evidence="5 6">
    <name type="scientific">Dendrobium catenatum</name>
    <dbReference type="NCBI Taxonomy" id="906689"/>
    <lineage>
        <taxon>Eukaryota</taxon>
        <taxon>Viridiplantae</taxon>
        <taxon>Streptophyta</taxon>
        <taxon>Embryophyta</taxon>
        <taxon>Tracheophyta</taxon>
        <taxon>Spermatophyta</taxon>
        <taxon>Magnoliopsida</taxon>
        <taxon>Liliopsida</taxon>
        <taxon>Asparagales</taxon>
        <taxon>Orchidaceae</taxon>
        <taxon>Epidendroideae</taxon>
        <taxon>Malaxideae</taxon>
        <taxon>Dendrobiinae</taxon>
        <taxon>Dendrobium</taxon>
    </lineage>
</organism>
<dbReference type="AlphaFoldDB" id="A0A2I0VXP3"/>
<dbReference type="GO" id="GO:0016757">
    <property type="term" value="F:glycosyltransferase activity"/>
    <property type="evidence" value="ECO:0007669"/>
    <property type="project" value="UniProtKB-KW"/>
</dbReference>
<dbReference type="PANTHER" id="PTHR11907">
    <property type="entry name" value="AMIDOPHOSPHORIBOSYLTRANSFERASE"/>
    <property type="match status" value="1"/>
</dbReference>
<feature type="region of interest" description="Disordered" evidence="3">
    <location>
        <begin position="298"/>
        <end position="317"/>
    </location>
</feature>
<evidence type="ECO:0000313" key="5">
    <source>
        <dbReference type="EMBL" id="PKU68174.1"/>
    </source>
</evidence>
<feature type="domain" description="Glutamine amidotransferase type-2" evidence="4">
    <location>
        <begin position="1"/>
        <end position="175"/>
    </location>
</feature>
<proteinExistence type="predicted"/>
<keyword evidence="6" id="KW-1185">Reference proteome</keyword>
<evidence type="ECO:0000256" key="3">
    <source>
        <dbReference type="SAM" id="MobiDB-lite"/>
    </source>
</evidence>
<reference evidence="5 6" key="1">
    <citation type="journal article" date="2016" name="Sci. Rep.">
        <title>The Dendrobium catenatum Lindl. genome sequence provides insights into polysaccharide synthase, floral development and adaptive evolution.</title>
        <authorList>
            <person name="Zhang G.Q."/>
            <person name="Xu Q."/>
            <person name="Bian C."/>
            <person name="Tsai W.C."/>
            <person name="Yeh C.M."/>
            <person name="Liu K.W."/>
            <person name="Yoshida K."/>
            <person name="Zhang L.S."/>
            <person name="Chang S.B."/>
            <person name="Chen F."/>
            <person name="Shi Y."/>
            <person name="Su Y.Y."/>
            <person name="Zhang Y.Q."/>
            <person name="Chen L.J."/>
            <person name="Yin Y."/>
            <person name="Lin M."/>
            <person name="Huang H."/>
            <person name="Deng H."/>
            <person name="Wang Z.W."/>
            <person name="Zhu S.L."/>
            <person name="Zhao X."/>
            <person name="Deng C."/>
            <person name="Niu S.C."/>
            <person name="Huang J."/>
            <person name="Wang M."/>
            <person name="Liu G.H."/>
            <person name="Yang H.J."/>
            <person name="Xiao X.J."/>
            <person name="Hsiao Y.Y."/>
            <person name="Wu W.L."/>
            <person name="Chen Y.Y."/>
            <person name="Mitsuda N."/>
            <person name="Ohme-Takagi M."/>
            <person name="Luo Y.B."/>
            <person name="Van de Peer Y."/>
            <person name="Liu Z.J."/>
        </authorList>
    </citation>
    <scope>NUCLEOTIDE SEQUENCE [LARGE SCALE GENOMIC DNA]</scope>
    <source>
        <tissue evidence="5">The whole plant</tissue>
    </source>
</reference>
<sequence>MLGIARYLIGICLVLLGITIGHVRYSTAGSASSLANVQPFLAGYRFGKLAVAHNGNLVNYSSLRASLEDSGSILNISSDTEVILHLIANSNSRPLISRIVDACQAFQGAYSLVFLTKNKLFAARDPYGFRPLVLGRLRRPSRGIVFASETCALDLIEADYEREVNPGEVIFVDGHDLSISSLCLMPPKPRKAFTHCSLRHIRMSLITIVACYYHLFPLLSIAAATASCHCPYIRTSLHVVTHCSLRHNRMSLITVVACHYHLFPLLTIAVATASCRCPQPLLTSTARNHLASSPVATTDTTVGFHQGPKQEDRRREGGKKLLLDHRRSSARLSSDVGVSPDFQLSLEFSPTFKCHGSFARLSSDARVPHKFQVTSEFRPTFM</sequence>
<name>A0A2I0VXP3_9ASPA</name>
<dbReference type="InterPro" id="IPR029055">
    <property type="entry name" value="Ntn_hydrolases_N"/>
</dbReference>
<reference evidence="5 6" key="2">
    <citation type="journal article" date="2017" name="Nature">
        <title>The Apostasia genome and the evolution of orchids.</title>
        <authorList>
            <person name="Zhang G.Q."/>
            <person name="Liu K.W."/>
            <person name="Li Z."/>
            <person name="Lohaus R."/>
            <person name="Hsiao Y.Y."/>
            <person name="Niu S.C."/>
            <person name="Wang J.Y."/>
            <person name="Lin Y.C."/>
            <person name="Xu Q."/>
            <person name="Chen L.J."/>
            <person name="Yoshida K."/>
            <person name="Fujiwara S."/>
            <person name="Wang Z.W."/>
            <person name="Zhang Y.Q."/>
            <person name="Mitsuda N."/>
            <person name="Wang M."/>
            <person name="Liu G.H."/>
            <person name="Pecoraro L."/>
            <person name="Huang H.X."/>
            <person name="Xiao X.J."/>
            <person name="Lin M."/>
            <person name="Wu X.Y."/>
            <person name="Wu W.L."/>
            <person name="Chen Y.Y."/>
            <person name="Chang S.B."/>
            <person name="Sakamoto S."/>
            <person name="Ohme-Takagi M."/>
            <person name="Yagi M."/>
            <person name="Zeng S.J."/>
            <person name="Shen C.Y."/>
            <person name="Yeh C.M."/>
            <person name="Luo Y.B."/>
            <person name="Tsai W.C."/>
            <person name="Van de Peer Y."/>
            <person name="Liu Z.J."/>
        </authorList>
    </citation>
    <scope>NUCLEOTIDE SEQUENCE [LARGE SCALE GENOMIC DNA]</scope>
    <source>
        <tissue evidence="5">The whole plant</tissue>
    </source>
</reference>
<evidence type="ECO:0000256" key="1">
    <source>
        <dbReference type="ARBA" id="ARBA00022679"/>
    </source>
</evidence>